<dbReference type="InterPro" id="IPR009057">
    <property type="entry name" value="Homeodomain-like_sf"/>
</dbReference>
<evidence type="ECO:0000313" key="6">
    <source>
        <dbReference type="Proteomes" id="UP000020077"/>
    </source>
</evidence>
<dbReference type="InterPro" id="IPR005412">
    <property type="entry name" value="Fis_DNA-bd"/>
</dbReference>
<proteinExistence type="inferred from homology"/>
<name>A0A080LSX3_9PROT</name>
<dbReference type="GO" id="GO:0043565">
    <property type="term" value="F:sequence-specific DNA binding"/>
    <property type="evidence" value="ECO:0007669"/>
    <property type="project" value="InterPro"/>
</dbReference>
<comment type="similarity">
    <text evidence="1">Belongs to the transcriptional regulatory Fis family.</text>
</comment>
<comment type="caution">
    <text evidence="5">The sequence shown here is derived from an EMBL/GenBank/DDBJ whole genome shotgun (WGS) entry which is preliminary data.</text>
</comment>
<dbReference type="PANTHER" id="PTHR47918">
    <property type="entry name" value="DNA-BINDING PROTEIN FIS"/>
    <property type="match status" value="1"/>
</dbReference>
<evidence type="ECO:0000256" key="1">
    <source>
        <dbReference type="ARBA" id="ARBA00008559"/>
    </source>
</evidence>
<dbReference type="GO" id="GO:0006355">
    <property type="term" value="P:regulation of DNA-templated transcription"/>
    <property type="evidence" value="ECO:0007669"/>
    <property type="project" value="InterPro"/>
</dbReference>
<dbReference type="SUPFAM" id="SSF46689">
    <property type="entry name" value="Homeodomain-like"/>
    <property type="match status" value="1"/>
</dbReference>
<dbReference type="PRINTS" id="PR01590">
    <property type="entry name" value="HTHFIS"/>
</dbReference>
<reference evidence="5 6" key="1">
    <citation type="submission" date="2014-02" db="EMBL/GenBank/DDBJ databases">
        <title>Expanding our view of genomic diversity in Candidatus Accumulibacter clades.</title>
        <authorList>
            <person name="Skennerton C.T."/>
            <person name="Barr J.J."/>
            <person name="Slater F.R."/>
            <person name="Bond P.L."/>
            <person name="Tyson G.W."/>
        </authorList>
    </citation>
    <scope>NUCLEOTIDE SEQUENCE [LARGE SCALE GENOMIC DNA]</scope>
    <source>
        <strain evidence="6">BA-91</strain>
    </source>
</reference>
<dbReference type="InterPro" id="IPR050207">
    <property type="entry name" value="Trans_regulatory_Fis"/>
</dbReference>
<feature type="domain" description="DNA binding HTH" evidence="4">
    <location>
        <begin position="38"/>
        <end position="74"/>
    </location>
</feature>
<dbReference type="PANTHER" id="PTHR47918:SF1">
    <property type="entry name" value="DNA-BINDING PROTEIN FIS"/>
    <property type="match status" value="1"/>
</dbReference>
<dbReference type="AlphaFoldDB" id="A0A080LSX3"/>
<evidence type="ECO:0000259" key="4">
    <source>
        <dbReference type="Pfam" id="PF02954"/>
    </source>
</evidence>
<sequence>MKRNDDDHIATCVGKALENYFQQLEGEKPAAVYAMVIKSVERPMLEVVLKQAGGNQTLAAEILGINRNTLRKKLLDHKLID</sequence>
<evidence type="ECO:0000313" key="5">
    <source>
        <dbReference type="EMBL" id="KFB70655.1"/>
    </source>
</evidence>
<gene>
    <name evidence="5" type="primary">fis</name>
    <name evidence="5" type="ORF">AW09_004248</name>
</gene>
<dbReference type="Proteomes" id="UP000020077">
    <property type="component" value="Unassembled WGS sequence"/>
</dbReference>
<dbReference type="Pfam" id="PF02954">
    <property type="entry name" value="HTH_8"/>
    <property type="match status" value="1"/>
</dbReference>
<evidence type="ECO:0000256" key="2">
    <source>
        <dbReference type="ARBA" id="ARBA00023125"/>
    </source>
</evidence>
<dbReference type="Gene3D" id="1.10.10.60">
    <property type="entry name" value="Homeodomain-like"/>
    <property type="match status" value="1"/>
</dbReference>
<dbReference type="PIRSF" id="PIRSF002097">
    <property type="entry name" value="DNA-binding_Fis"/>
    <property type="match status" value="1"/>
</dbReference>
<evidence type="ECO:0000256" key="3">
    <source>
        <dbReference type="ARBA" id="ARBA00029540"/>
    </source>
</evidence>
<dbReference type="InterPro" id="IPR002197">
    <property type="entry name" value="HTH_Fis"/>
</dbReference>
<keyword evidence="2" id="KW-0238">DNA-binding</keyword>
<dbReference type="EMBL" id="JDVG02000668">
    <property type="protein sequence ID" value="KFB70655.1"/>
    <property type="molecule type" value="Genomic_DNA"/>
</dbReference>
<organism evidence="5 6">
    <name type="scientific">Candidatus Accumulibacter phosphatis</name>
    <dbReference type="NCBI Taxonomy" id="327160"/>
    <lineage>
        <taxon>Bacteria</taxon>
        <taxon>Pseudomonadati</taxon>
        <taxon>Pseudomonadota</taxon>
        <taxon>Betaproteobacteria</taxon>
        <taxon>Candidatus Accumulibacter</taxon>
    </lineage>
</organism>
<accession>A0A080LSX3</accession>
<protein>
    <recommendedName>
        <fullName evidence="3">Putative Fis-like DNA-binding protein</fullName>
    </recommendedName>
</protein>